<dbReference type="EMBL" id="JBHSMX010000018">
    <property type="protein sequence ID" value="MFC5521653.1"/>
    <property type="molecule type" value="Genomic_DNA"/>
</dbReference>
<feature type="domain" description="Shikimate dehydrogenase substrate binding N-terminal" evidence="5">
    <location>
        <begin position="16"/>
        <end position="97"/>
    </location>
</feature>
<proteinExistence type="predicted"/>
<dbReference type="Gene3D" id="3.40.50.10860">
    <property type="entry name" value="Leucine Dehydrogenase, chain A, domain 1"/>
    <property type="match status" value="1"/>
</dbReference>
<keyword evidence="2" id="KW-0560">Oxidoreductase</keyword>
<gene>
    <name evidence="6" type="ORF">ACFPP7_12100</name>
</gene>
<keyword evidence="7" id="KW-1185">Reference proteome</keyword>
<dbReference type="InterPro" id="IPR022893">
    <property type="entry name" value="Shikimate_DH_fam"/>
</dbReference>
<dbReference type="InterPro" id="IPR046346">
    <property type="entry name" value="Aminoacid_DH-like_N_sf"/>
</dbReference>
<keyword evidence="3" id="KW-0057">Aromatic amino acid biosynthesis</keyword>
<dbReference type="InterPro" id="IPR036291">
    <property type="entry name" value="NAD(P)-bd_dom_sf"/>
</dbReference>
<dbReference type="Gene3D" id="3.40.50.720">
    <property type="entry name" value="NAD(P)-binding Rossmann-like Domain"/>
    <property type="match status" value="1"/>
</dbReference>
<sequence>MLSTIQGTTDVYLIPGDPVAQVRAPEVFNLIFRTLGINAVLVPVHVAIQDIEAFVRNAFLAKNVKGMLLTIPHKSRVMGLLSHCNDAGRVAGAVNGIRRNATGEFEGALFDGKGFALSLDYFGVAYAGRRVLILGAGGAASAIAAALAMAGSRAPAAIALYDPAPGKAQALASQLAAATQMPTTQIVAASSSDPSAYEVVVNASPLGLKAGDPLPCDVSRLAPHAAVMDIQMKNQPTPLVQAARARHLLAQPGFEMLVQQAPDYLAFFGYTEAAQAVRKDATFIRELLYPAAMRGEIRRPGQPIQTAQSASVPVPGVGEARLVSP</sequence>
<accession>A0ABW0QA98</accession>
<feature type="region of interest" description="Disordered" evidence="4">
    <location>
        <begin position="304"/>
        <end position="325"/>
    </location>
</feature>
<organism evidence="6 7">
    <name type="scientific">Polaromonas jejuensis</name>
    <dbReference type="NCBI Taxonomy" id="457502"/>
    <lineage>
        <taxon>Bacteria</taxon>
        <taxon>Pseudomonadati</taxon>
        <taxon>Pseudomonadota</taxon>
        <taxon>Betaproteobacteria</taxon>
        <taxon>Burkholderiales</taxon>
        <taxon>Comamonadaceae</taxon>
        <taxon>Polaromonas</taxon>
    </lineage>
</organism>
<dbReference type="Pfam" id="PF08501">
    <property type="entry name" value="Shikimate_dh_N"/>
    <property type="match status" value="1"/>
</dbReference>
<keyword evidence="3" id="KW-0028">Amino-acid biosynthesis</keyword>
<dbReference type="SUPFAM" id="SSF53223">
    <property type="entry name" value="Aminoacid dehydrogenase-like, N-terminal domain"/>
    <property type="match status" value="1"/>
</dbReference>
<evidence type="ECO:0000313" key="7">
    <source>
        <dbReference type="Proteomes" id="UP001596084"/>
    </source>
</evidence>
<reference evidence="7" key="1">
    <citation type="journal article" date="2019" name="Int. J. Syst. Evol. Microbiol.">
        <title>The Global Catalogue of Microorganisms (GCM) 10K type strain sequencing project: providing services to taxonomists for standard genome sequencing and annotation.</title>
        <authorList>
            <consortium name="The Broad Institute Genomics Platform"/>
            <consortium name="The Broad Institute Genome Sequencing Center for Infectious Disease"/>
            <person name="Wu L."/>
            <person name="Ma J."/>
        </authorList>
    </citation>
    <scope>NUCLEOTIDE SEQUENCE [LARGE SCALE GENOMIC DNA]</scope>
    <source>
        <strain evidence="7">CGMCC 4.7277</strain>
    </source>
</reference>
<dbReference type="SUPFAM" id="SSF51735">
    <property type="entry name" value="NAD(P)-binding Rossmann-fold domains"/>
    <property type="match status" value="1"/>
</dbReference>
<evidence type="ECO:0000313" key="6">
    <source>
        <dbReference type="EMBL" id="MFC5521653.1"/>
    </source>
</evidence>
<dbReference type="PANTHER" id="PTHR21089">
    <property type="entry name" value="SHIKIMATE DEHYDROGENASE"/>
    <property type="match status" value="1"/>
</dbReference>
<evidence type="ECO:0000256" key="4">
    <source>
        <dbReference type="SAM" id="MobiDB-lite"/>
    </source>
</evidence>
<dbReference type="RefSeq" id="WP_068834221.1">
    <property type="nucleotide sequence ID" value="NZ_JBHSMX010000018.1"/>
</dbReference>
<comment type="caution">
    <text evidence="6">The sequence shown here is derived from an EMBL/GenBank/DDBJ whole genome shotgun (WGS) entry which is preliminary data.</text>
</comment>
<evidence type="ECO:0000259" key="5">
    <source>
        <dbReference type="Pfam" id="PF08501"/>
    </source>
</evidence>
<dbReference type="PANTHER" id="PTHR21089:SF1">
    <property type="entry name" value="BIFUNCTIONAL 3-DEHYDROQUINATE DEHYDRATASE_SHIKIMATE DEHYDROGENASE, CHLOROPLASTIC"/>
    <property type="match status" value="1"/>
</dbReference>
<evidence type="ECO:0000256" key="1">
    <source>
        <dbReference type="ARBA" id="ARBA00004871"/>
    </source>
</evidence>
<dbReference type="Proteomes" id="UP001596084">
    <property type="component" value="Unassembled WGS sequence"/>
</dbReference>
<comment type="pathway">
    <text evidence="1">Metabolic intermediate biosynthesis; chorismate biosynthesis; chorismate from D-erythrose 4-phosphate and phosphoenolpyruvate: step 4/7.</text>
</comment>
<name>A0ABW0QA98_9BURK</name>
<protein>
    <submittedName>
        <fullName evidence="6">Shikimate dehydrogenase family protein</fullName>
    </submittedName>
</protein>
<dbReference type="InterPro" id="IPR013708">
    <property type="entry name" value="Shikimate_DH-bd_N"/>
</dbReference>
<evidence type="ECO:0000256" key="3">
    <source>
        <dbReference type="ARBA" id="ARBA00023141"/>
    </source>
</evidence>
<evidence type="ECO:0000256" key="2">
    <source>
        <dbReference type="ARBA" id="ARBA00023002"/>
    </source>
</evidence>